<dbReference type="GO" id="GO:0016757">
    <property type="term" value="F:glycosyltransferase activity"/>
    <property type="evidence" value="ECO:0007669"/>
    <property type="project" value="TreeGrafter"/>
</dbReference>
<comment type="caution">
    <text evidence="3">The sequence shown here is derived from an EMBL/GenBank/DDBJ whole genome shotgun (WGS) entry which is preliminary data.</text>
</comment>
<evidence type="ECO:0000313" key="3">
    <source>
        <dbReference type="EMBL" id="EGA68791.1"/>
    </source>
</evidence>
<reference evidence="3 4" key="1">
    <citation type="journal article" date="2012" name="Int. J. Syst. Evol. Microbiol.">
        <title>Vibrio caribbeanicus sp. nov., isolated from the marine sponge Scleritoderma cyanea.</title>
        <authorList>
            <person name="Hoffmann M."/>
            <person name="Monday S.R."/>
            <person name="Allard M.W."/>
            <person name="Strain E.A."/>
            <person name="Whittaker P."/>
            <person name="Naum M."/>
            <person name="McCarthy P.J."/>
            <person name="Lopez J.V."/>
            <person name="Fischer M."/>
            <person name="Brown E.W."/>
        </authorList>
    </citation>
    <scope>NUCLEOTIDE SEQUENCE [LARGE SCALE GENOMIC DNA]</scope>
    <source>
        <strain evidence="4">DSMZ 21326</strain>
    </source>
</reference>
<protein>
    <submittedName>
        <fullName evidence="3">Glycosyl transferase group 1</fullName>
    </submittedName>
</protein>
<dbReference type="RefSeq" id="WP_008079710.1">
    <property type="nucleotide sequence ID" value="NZ_AEVT01000098.1"/>
</dbReference>
<dbReference type="Pfam" id="PF00534">
    <property type="entry name" value="Glycos_transf_1"/>
    <property type="match status" value="1"/>
</dbReference>
<feature type="domain" description="Glycosyl transferase family 1" evidence="2">
    <location>
        <begin position="193"/>
        <end position="366"/>
    </location>
</feature>
<accession>E8MAW1</accession>
<dbReference type="SUPFAM" id="SSF53756">
    <property type="entry name" value="UDP-Glycosyltransferase/glycogen phosphorylase"/>
    <property type="match status" value="1"/>
</dbReference>
<sequence>MEVAFLSREEFPSYREDVATLIESELSSHCDIKFFARSKVTDEKSIEKNNDYKFTKDYGKGSLARKLNKISQLVLLIKFCNYMVKHRASIAIVRDDPFSAMVVILLSKLFGFEFCYWVSFLNGEMLRDDAMRRKSRIRMMLAYWTLSLETFVFRQASNAIFQSEPMQEYFESRYSRKFKSIAIPMGADFINAERFKSNKRVPYSISYIGSMDLSRNIDFVIDTFALVKEEIPTSKLFLIGGSVRKDSEERVKEYIDQKGLTSSIILTGHIDREKAWELLSSSSISISYVPRNSFFDVSSPTKFVESIALGVPVVASDIPDQKLFSEQIGLEKFICRNDKEEFSNKILEIVNRNEVLEESTIKKAKETRDYRFLGIRLYNFLNEI</sequence>
<organism evidence="3 4">
    <name type="scientific">Vibrio sinaloensis DSM 21326</name>
    <dbReference type="NCBI Taxonomy" id="945550"/>
    <lineage>
        <taxon>Bacteria</taxon>
        <taxon>Pseudomonadati</taxon>
        <taxon>Pseudomonadota</taxon>
        <taxon>Gammaproteobacteria</taxon>
        <taxon>Vibrionales</taxon>
        <taxon>Vibrionaceae</taxon>
        <taxon>Vibrio</taxon>
        <taxon>Vibrio oreintalis group</taxon>
    </lineage>
</organism>
<dbReference type="eggNOG" id="COG0438">
    <property type="taxonomic scope" value="Bacteria"/>
</dbReference>
<dbReference type="GeneID" id="95570703"/>
<dbReference type="PANTHER" id="PTHR46401">
    <property type="entry name" value="GLYCOSYLTRANSFERASE WBBK-RELATED"/>
    <property type="match status" value="1"/>
</dbReference>
<name>E8MAW1_PHOS4</name>
<keyword evidence="1 3" id="KW-0808">Transferase</keyword>
<dbReference type="GO" id="GO:0009103">
    <property type="term" value="P:lipopolysaccharide biosynthetic process"/>
    <property type="evidence" value="ECO:0007669"/>
    <property type="project" value="TreeGrafter"/>
</dbReference>
<dbReference type="Proteomes" id="UP000006228">
    <property type="component" value="Unassembled WGS sequence"/>
</dbReference>
<dbReference type="EMBL" id="AEVT01000098">
    <property type="protein sequence ID" value="EGA68791.1"/>
    <property type="molecule type" value="Genomic_DNA"/>
</dbReference>
<dbReference type="Gene3D" id="3.40.50.2000">
    <property type="entry name" value="Glycogen Phosphorylase B"/>
    <property type="match status" value="1"/>
</dbReference>
<gene>
    <name evidence="3" type="ORF">VISI1226_10697</name>
</gene>
<evidence type="ECO:0000256" key="1">
    <source>
        <dbReference type="ARBA" id="ARBA00022679"/>
    </source>
</evidence>
<dbReference type="InterPro" id="IPR001296">
    <property type="entry name" value="Glyco_trans_1"/>
</dbReference>
<evidence type="ECO:0000259" key="2">
    <source>
        <dbReference type="Pfam" id="PF00534"/>
    </source>
</evidence>
<dbReference type="OrthoDB" id="9764577at2"/>
<dbReference type="AlphaFoldDB" id="E8MAW1"/>
<evidence type="ECO:0000313" key="4">
    <source>
        <dbReference type="Proteomes" id="UP000006228"/>
    </source>
</evidence>
<proteinExistence type="predicted"/>
<dbReference type="PANTHER" id="PTHR46401:SF2">
    <property type="entry name" value="GLYCOSYLTRANSFERASE WBBK-RELATED"/>
    <property type="match status" value="1"/>
</dbReference>